<dbReference type="Gene3D" id="3.30.420.40">
    <property type="match status" value="2"/>
</dbReference>
<dbReference type="Proteomes" id="UP000181980">
    <property type="component" value="Unassembled WGS sequence"/>
</dbReference>
<dbReference type="GO" id="GO:0016301">
    <property type="term" value="F:kinase activity"/>
    <property type="evidence" value="ECO:0007669"/>
    <property type="project" value="UniProtKB-KW"/>
</dbReference>
<proteinExistence type="inferred from homology"/>
<dbReference type="InterPro" id="IPR036390">
    <property type="entry name" value="WH_DNA-bd_sf"/>
</dbReference>
<keyword evidence="2" id="KW-0418">Kinase</keyword>
<dbReference type="STRING" id="561176.SAMN04488561_6159"/>
<evidence type="ECO:0000313" key="2">
    <source>
        <dbReference type="EMBL" id="SEF17986.1"/>
    </source>
</evidence>
<comment type="similarity">
    <text evidence="1">Belongs to the ROK (NagC/XylR) family.</text>
</comment>
<keyword evidence="3" id="KW-1185">Reference proteome</keyword>
<accession>A0A1H5PVZ9</accession>
<evidence type="ECO:0000313" key="3">
    <source>
        <dbReference type="Proteomes" id="UP000181980"/>
    </source>
</evidence>
<dbReference type="InterPro" id="IPR000600">
    <property type="entry name" value="ROK"/>
</dbReference>
<name>A0A1H5PVZ9_9ACTN</name>
<dbReference type="InterPro" id="IPR036388">
    <property type="entry name" value="WH-like_DNA-bd_sf"/>
</dbReference>
<sequence length="401" mass="41664">MAGSPAVLRQMNLASVLKVIRTRGPLTRAEVKAYTDLSRPTVNEVLAELFDRQLIADEEHVDPDGPRPGPRPRLVRFRAEAGCVLGIDVGASKTLVKVGDLAGRVLAEARHKTEAGGVDRLYGTIEAAAEQALERAGMRLDQVRGAVLSTPGVVDPRTGTVTLAPQLDDWAGQAPGDRLTTTFGCPVELENEMRLAVLGEQWQGVATEASTVVYLGLGVGVGAGILLNGHLHRGFHGTAGEIGYLPIPEPSGQPMRLGLGPFELATGAARLIEQGRRGASSGLLRELAGDGEPDERTVFAAAAQGDPEALAIVADHAAALARGIASVALVVDPELVVIGGGLSAGADVFLPTLRERVADLLPFEAPPIVPSSLADRAAVVGALRRAVELAGDRLLENGAAA</sequence>
<dbReference type="Pfam" id="PF00480">
    <property type="entry name" value="ROK"/>
    <property type="match status" value="1"/>
</dbReference>
<gene>
    <name evidence="2" type="ORF">SAMN04488561_6159</name>
</gene>
<dbReference type="AlphaFoldDB" id="A0A1H5PVZ9"/>
<reference evidence="3" key="1">
    <citation type="submission" date="2016-10" db="EMBL/GenBank/DDBJ databases">
        <authorList>
            <person name="Varghese N."/>
            <person name="Submissions S."/>
        </authorList>
    </citation>
    <scope>NUCLEOTIDE SEQUENCE [LARGE SCALE GENOMIC DNA]</scope>
    <source>
        <strain evidence="3">DSM 45237</strain>
    </source>
</reference>
<dbReference type="PANTHER" id="PTHR18964:SF149">
    <property type="entry name" value="BIFUNCTIONAL UDP-N-ACETYLGLUCOSAMINE 2-EPIMERASE_N-ACETYLMANNOSAMINE KINASE"/>
    <property type="match status" value="1"/>
</dbReference>
<dbReference type="EMBL" id="FNUC01000004">
    <property type="protein sequence ID" value="SEF17986.1"/>
    <property type="molecule type" value="Genomic_DNA"/>
</dbReference>
<dbReference type="Gene3D" id="1.10.10.10">
    <property type="entry name" value="Winged helix-like DNA-binding domain superfamily/Winged helix DNA-binding domain"/>
    <property type="match status" value="1"/>
</dbReference>
<protein>
    <submittedName>
        <fullName evidence="2">Sugar kinase of the NBD/HSP70 family, may contain an N-terminal HTH domain</fullName>
    </submittedName>
</protein>
<dbReference type="InterPro" id="IPR043129">
    <property type="entry name" value="ATPase_NBD"/>
</dbReference>
<dbReference type="PANTHER" id="PTHR18964">
    <property type="entry name" value="ROK (REPRESSOR, ORF, KINASE) FAMILY"/>
    <property type="match status" value="1"/>
</dbReference>
<dbReference type="SUPFAM" id="SSF46785">
    <property type="entry name" value="Winged helix' DNA-binding domain"/>
    <property type="match status" value="1"/>
</dbReference>
<evidence type="ECO:0000256" key="1">
    <source>
        <dbReference type="ARBA" id="ARBA00006479"/>
    </source>
</evidence>
<organism evidence="2 3">
    <name type="scientific">Jiangella alba</name>
    <dbReference type="NCBI Taxonomy" id="561176"/>
    <lineage>
        <taxon>Bacteria</taxon>
        <taxon>Bacillati</taxon>
        <taxon>Actinomycetota</taxon>
        <taxon>Actinomycetes</taxon>
        <taxon>Jiangellales</taxon>
        <taxon>Jiangellaceae</taxon>
        <taxon>Jiangella</taxon>
    </lineage>
</organism>
<dbReference type="SUPFAM" id="SSF53067">
    <property type="entry name" value="Actin-like ATPase domain"/>
    <property type="match status" value="1"/>
</dbReference>
<keyword evidence="2" id="KW-0808">Transferase</keyword>